<dbReference type="Proteomes" id="UP000280417">
    <property type="component" value="Unassembled WGS sequence"/>
</dbReference>
<dbReference type="EMBL" id="QMQA01000016">
    <property type="protein sequence ID" value="RLE15123.1"/>
    <property type="molecule type" value="Genomic_DNA"/>
</dbReference>
<dbReference type="AlphaFoldDB" id="A0A662DLE9"/>
<proteinExistence type="predicted"/>
<name>A0A662DLE9_UNCAE</name>
<sequence>MSFKPIPVEKKIEAVSRVIVGEDIQPSLSQYKVMKEFQIPWGAEAHFNLFTLRHNFRVFPRGERKGCSPVQLEGLDVSLNEWSDLLCSERIRLFQKSLFSSLEKEKRRFSQKVALDKKMKLDLLRKS</sequence>
<evidence type="ECO:0000313" key="2">
    <source>
        <dbReference type="Proteomes" id="UP000280417"/>
    </source>
</evidence>
<accession>A0A662DLE9</accession>
<comment type="caution">
    <text evidence="1">The sequence shown here is derived from an EMBL/GenBank/DDBJ whole genome shotgun (WGS) entry which is preliminary data.</text>
</comment>
<organism evidence="1 2">
    <name type="scientific">Aerophobetes bacterium</name>
    <dbReference type="NCBI Taxonomy" id="2030807"/>
    <lineage>
        <taxon>Bacteria</taxon>
        <taxon>Candidatus Aerophobota</taxon>
    </lineage>
</organism>
<reference evidence="1 2" key="1">
    <citation type="submission" date="2018-06" db="EMBL/GenBank/DDBJ databases">
        <title>Extensive metabolic versatility and redundancy in microbially diverse, dynamic hydrothermal sediments.</title>
        <authorList>
            <person name="Dombrowski N."/>
            <person name="Teske A."/>
            <person name="Baker B.J."/>
        </authorList>
    </citation>
    <scope>NUCLEOTIDE SEQUENCE [LARGE SCALE GENOMIC DNA]</scope>
    <source>
        <strain evidence="1">B3_G15</strain>
    </source>
</reference>
<gene>
    <name evidence="1" type="ORF">DRJ04_01050</name>
</gene>
<evidence type="ECO:0000313" key="1">
    <source>
        <dbReference type="EMBL" id="RLE15123.1"/>
    </source>
</evidence>
<protein>
    <submittedName>
        <fullName evidence="1">Uncharacterized protein</fullName>
    </submittedName>
</protein>